<dbReference type="PANTHER" id="PTHR14000:SF17">
    <property type="entry name" value="MYB-LIKE DOMAIN-CONTAINING PROTEIN"/>
    <property type="match status" value="1"/>
</dbReference>
<evidence type="ECO:0000313" key="3">
    <source>
        <dbReference type="Proteomes" id="UP001318860"/>
    </source>
</evidence>
<protein>
    <submittedName>
        <fullName evidence="2">Uncharacterized protein</fullName>
    </submittedName>
</protein>
<feature type="compositionally biased region" description="Acidic residues" evidence="1">
    <location>
        <begin position="623"/>
        <end position="641"/>
    </location>
</feature>
<feature type="region of interest" description="Disordered" evidence="1">
    <location>
        <begin position="410"/>
        <end position="434"/>
    </location>
</feature>
<feature type="compositionally biased region" description="Basic and acidic residues" evidence="1">
    <location>
        <begin position="1"/>
        <end position="13"/>
    </location>
</feature>
<name>A0ABR0WCR7_REHGL</name>
<organism evidence="2 3">
    <name type="scientific">Rehmannia glutinosa</name>
    <name type="common">Chinese foxglove</name>
    <dbReference type="NCBI Taxonomy" id="99300"/>
    <lineage>
        <taxon>Eukaryota</taxon>
        <taxon>Viridiplantae</taxon>
        <taxon>Streptophyta</taxon>
        <taxon>Embryophyta</taxon>
        <taxon>Tracheophyta</taxon>
        <taxon>Spermatophyta</taxon>
        <taxon>Magnoliopsida</taxon>
        <taxon>eudicotyledons</taxon>
        <taxon>Gunneridae</taxon>
        <taxon>Pentapetalae</taxon>
        <taxon>asterids</taxon>
        <taxon>lamiids</taxon>
        <taxon>Lamiales</taxon>
        <taxon>Orobanchaceae</taxon>
        <taxon>Rehmannieae</taxon>
        <taxon>Rehmannia</taxon>
    </lineage>
</organism>
<feature type="region of interest" description="Disordered" evidence="1">
    <location>
        <begin position="621"/>
        <end position="641"/>
    </location>
</feature>
<feature type="region of interest" description="Disordered" evidence="1">
    <location>
        <begin position="63"/>
        <end position="93"/>
    </location>
</feature>
<gene>
    <name evidence="2" type="ORF">DH2020_022232</name>
</gene>
<reference evidence="2 3" key="1">
    <citation type="journal article" date="2021" name="Comput. Struct. Biotechnol. J.">
        <title>De novo genome assembly of the potent medicinal plant Rehmannia glutinosa using nanopore technology.</title>
        <authorList>
            <person name="Ma L."/>
            <person name="Dong C."/>
            <person name="Song C."/>
            <person name="Wang X."/>
            <person name="Zheng X."/>
            <person name="Niu Y."/>
            <person name="Chen S."/>
            <person name="Feng W."/>
        </authorList>
    </citation>
    <scope>NUCLEOTIDE SEQUENCE [LARGE SCALE GENOMIC DNA]</scope>
    <source>
        <strain evidence="2">DH-2019</strain>
    </source>
</reference>
<evidence type="ECO:0000313" key="2">
    <source>
        <dbReference type="EMBL" id="KAK6145412.1"/>
    </source>
</evidence>
<sequence>MREINSRNNEEQKPTTTLRRSPRFLHGRQTCVEYPGTPKPAARKTRIPPDSFFTPLCSSITRTQKNGSGISKKGGKKGTESNCLTEPSNGSRRSARLDRIANLSSLDFQEQYLSEKRVTRSSVRGSRFVNCQLNECEKNSRKGDREVTNLKCSEKSGRGFSRSARFDSRANAGKKEEVVDSQKQFVIEKRMTRSSVCRSKFVNNDVNSEKDSGKRVSVLSKEGKAKVGVDFCKESIGNFEKRITRSTSRTKIIRSVEKTEKVNNVSTDRTRKLVIFDERKLNGDGELSKAYVSKRDANDCGKKRTSGDKNCERKMQIGEKRKRNQVEKECDYTQGWTEEQELALRRAYFTAKPTPHFWKKVARMDQPELCNGISAERQAATIILAGLVRVGCKLVPGKSAEECFDRIHSDHLTPSQPRKRSRANRKEPSPLSFSASKLLSPAEIKTKRLRTKRKTLLAQKTVRQLLQKQRNEDQNYEADLFSVLEKTMEPSSLDFQDSTSFASPKPNRGSGILTRCKETSSSAHKKQRSRLSNSHKAAFVSPPVLKQVKNKALHEKYIDQLHCRDAKRKAESLRNGKCIQDKGDKKASESNVDWVKVAKDALVFDVQDAIDKFRTLQSNTNCDIDDDDIISNDEDEDDDEL</sequence>
<comment type="caution">
    <text evidence="2">The sequence shown here is derived from an EMBL/GenBank/DDBJ whole genome shotgun (WGS) entry which is preliminary data.</text>
</comment>
<evidence type="ECO:0000256" key="1">
    <source>
        <dbReference type="SAM" id="MobiDB-lite"/>
    </source>
</evidence>
<feature type="region of interest" description="Disordered" evidence="1">
    <location>
        <begin position="494"/>
        <end position="535"/>
    </location>
</feature>
<accession>A0ABR0WCR7</accession>
<feature type="region of interest" description="Disordered" evidence="1">
    <location>
        <begin position="1"/>
        <end position="49"/>
    </location>
</feature>
<proteinExistence type="predicted"/>
<feature type="compositionally biased region" description="Polar residues" evidence="1">
    <location>
        <begin position="80"/>
        <end position="92"/>
    </location>
</feature>
<dbReference type="EMBL" id="JABTTQ020000012">
    <property type="protein sequence ID" value="KAK6145412.1"/>
    <property type="molecule type" value="Genomic_DNA"/>
</dbReference>
<keyword evidence="3" id="KW-1185">Reference proteome</keyword>
<dbReference type="PANTHER" id="PTHR14000">
    <property type="entry name" value="FINGER CCCH DOMAIN PROTEIN, PUTATIVE (DUF3755)-RELATED"/>
    <property type="match status" value="1"/>
</dbReference>
<dbReference type="Proteomes" id="UP001318860">
    <property type="component" value="Unassembled WGS sequence"/>
</dbReference>